<reference evidence="5 7" key="1">
    <citation type="journal article" date="2015" name="Genome Announc.">
        <title>Complete Genome Sequence of Corynebacterium kutscheri DSM 20755, a Corynebacterial Type Strain with Remarkably Low G+C Content of Chromosomal DNA.</title>
        <authorList>
            <person name="Ruckert C."/>
            <person name="Albersmeier A."/>
            <person name="Winkler A."/>
            <person name="Tauch A."/>
        </authorList>
    </citation>
    <scope>NUCLEOTIDE SEQUENCE [LARGE SCALE GENOMIC DNA]</scope>
    <source>
        <strain evidence="5 7">DSM 20755</strain>
    </source>
</reference>
<dbReference type="PRINTS" id="PR00332">
    <property type="entry name" value="HISTRIAD"/>
</dbReference>
<evidence type="ECO:0000313" key="5">
    <source>
        <dbReference type="EMBL" id="AKE40779.1"/>
    </source>
</evidence>
<dbReference type="STRING" id="35755.UL82_02775"/>
<evidence type="ECO:0000256" key="2">
    <source>
        <dbReference type="PIRSR" id="PIRSR601310-3"/>
    </source>
</evidence>
<organism evidence="5 7">
    <name type="scientific">Corynebacterium kutscheri</name>
    <dbReference type="NCBI Taxonomy" id="35755"/>
    <lineage>
        <taxon>Bacteria</taxon>
        <taxon>Bacillati</taxon>
        <taxon>Actinomycetota</taxon>
        <taxon>Actinomycetes</taxon>
        <taxon>Mycobacteriales</taxon>
        <taxon>Corynebacteriaceae</taxon>
        <taxon>Corynebacterium</taxon>
    </lineage>
</organism>
<dbReference type="GO" id="GO:0009117">
    <property type="term" value="P:nucleotide metabolic process"/>
    <property type="evidence" value="ECO:0007669"/>
    <property type="project" value="TreeGrafter"/>
</dbReference>
<feature type="domain" description="HIT" evidence="4">
    <location>
        <begin position="7"/>
        <end position="110"/>
    </location>
</feature>
<dbReference type="SUPFAM" id="SSF54197">
    <property type="entry name" value="HIT-like"/>
    <property type="match status" value="1"/>
</dbReference>
<feature type="short sequence motif" description="Histidine triad motif" evidence="2 3">
    <location>
        <begin position="94"/>
        <end position="98"/>
    </location>
</feature>
<dbReference type="PANTHER" id="PTHR46648">
    <property type="entry name" value="HIT FAMILY PROTEIN 1"/>
    <property type="match status" value="1"/>
</dbReference>
<dbReference type="InterPro" id="IPR001310">
    <property type="entry name" value="Histidine_triad_HIT"/>
</dbReference>
<dbReference type="EMBL" id="CP011312">
    <property type="protein sequence ID" value="AKE40779.1"/>
    <property type="molecule type" value="Genomic_DNA"/>
</dbReference>
<dbReference type="Pfam" id="PF01230">
    <property type="entry name" value="HIT"/>
    <property type="match status" value="1"/>
</dbReference>
<evidence type="ECO:0000256" key="3">
    <source>
        <dbReference type="PROSITE-ProRule" id="PRU00464"/>
    </source>
</evidence>
<proteinExistence type="predicted"/>
<dbReference type="GO" id="GO:0016787">
    <property type="term" value="F:hydrolase activity"/>
    <property type="evidence" value="ECO:0007669"/>
    <property type="project" value="UniProtKB-KW"/>
</dbReference>
<dbReference type="EMBL" id="LR134377">
    <property type="protein sequence ID" value="VEH04516.1"/>
    <property type="molecule type" value="Genomic_DNA"/>
</dbReference>
<keyword evidence="5" id="KW-0378">Hydrolase</keyword>
<gene>
    <name evidence="6" type="primary">hit</name>
    <name evidence="6" type="ORF">NCTC949_00136</name>
    <name evidence="5" type="ORF">UL82_02775</name>
</gene>
<dbReference type="PROSITE" id="PS51084">
    <property type="entry name" value="HIT_2"/>
    <property type="match status" value="1"/>
</dbReference>
<dbReference type="Proteomes" id="UP000033457">
    <property type="component" value="Chromosome"/>
</dbReference>
<evidence type="ECO:0000313" key="7">
    <source>
        <dbReference type="Proteomes" id="UP000033457"/>
    </source>
</evidence>
<dbReference type="Proteomes" id="UP000271380">
    <property type="component" value="Chromosome"/>
</dbReference>
<evidence type="ECO:0000259" key="4">
    <source>
        <dbReference type="PROSITE" id="PS51084"/>
    </source>
</evidence>
<feature type="active site" description="Tele-AMP-histidine intermediate" evidence="1">
    <location>
        <position position="96"/>
    </location>
</feature>
<dbReference type="AlphaFoldDB" id="A0A0F6TCG2"/>
<sequence>MIIMSSVFSKIIAGELPGRFVYQDDQVVAFLTIEPLVYGHVLVVPVAEVDRWTDLSADQWAHLNSVAQRIGQAIIKAFNAPRCGYVIAGFDVAHTHIHLFPTSKMSDYDFSRAMAIDDTDPELMDDAAQRIRTALEKIS</sequence>
<protein>
    <submittedName>
        <fullName evidence="5">HIT family hydrolase, diadenosine tetraphosphate hydrolase</fullName>
    </submittedName>
    <submittedName>
        <fullName evidence="6">HIT family protein</fullName>
    </submittedName>
</protein>
<accession>A0A0F6TCG2</accession>
<evidence type="ECO:0000256" key="1">
    <source>
        <dbReference type="PIRSR" id="PIRSR601310-1"/>
    </source>
</evidence>
<keyword evidence="7" id="KW-1185">Reference proteome</keyword>
<evidence type="ECO:0000313" key="6">
    <source>
        <dbReference type="EMBL" id="VEH04516.1"/>
    </source>
</evidence>
<dbReference type="HOGENOM" id="CLU_056776_3_1_11"/>
<dbReference type="InterPro" id="IPR036265">
    <property type="entry name" value="HIT-like_sf"/>
</dbReference>
<dbReference type="PANTHER" id="PTHR46648:SF1">
    <property type="entry name" value="ADENOSINE 5'-MONOPHOSPHORAMIDASE HNT1"/>
    <property type="match status" value="1"/>
</dbReference>
<dbReference type="Gene3D" id="3.30.428.10">
    <property type="entry name" value="HIT-like"/>
    <property type="match status" value="1"/>
</dbReference>
<reference evidence="6 8" key="2">
    <citation type="submission" date="2018-12" db="EMBL/GenBank/DDBJ databases">
        <authorList>
            <consortium name="Pathogen Informatics"/>
        </authorList>
    </citation>
    <scope>NUCLEOTIDE SEQUENCE [LARGE SCALE GENOMIC DNA]</scope>
    <source>
        <strain evidence="6 8">NCTC949</strain>
    </source>
</reference>
<dbReference type="InterPro" id="IPR011146">
    <property type="entry name" value="HIT-like"/>
</dbReference>
<dbReference type="KEGG" id="cku:UL82_02775"/>
<name>A0A0F6TCG2_9CORY</name>
<evidence type="ECO:0000313" key="8">
    <source>
        <dbReference type="Proteomes" id="UP000271380"/>
    </source>
</evidence>